<gene>
    <name evidence="3" type="ORF">CCMP2556_LOCUS15609</name>
</gene>
<evidence type="ECO:0000256" key="1">
    <source>
        <dbReference type="SAM" id="MobiDB-lite"/>
    </source>
</evidence>
<dbReference type="EMBL" id="CAXAMN010008224">
    <property type="protein sequence ID" value="CAK9024389.1"/>
    <property type="molecule type" value="Genomic_DNA"/>
</dbReference>
<dbReference type="SUPFAM" id="SSF46934">
    <property type="entry name" value="UBA-like"/>
    <property type="match status" value="1"/>
</dbReference>
<dbReference type="Proteomes" id="UP001642484">
    <property type="component" value="Unassembled WGS sequence"/>
</dbReference>
<dbReference type="PROSITE" id="PS50030">
    <property type="entry name" value="UBA"/>
    <property type="match status" value="1"/>
</dbReference>
<keyword evidence="4" id="KW-1185">Reference proteome</keyword>
<dbReference type="Pfam" id="PF22562">
    <property type="entry name" value="UBA_7"/>
    <property type="match status" value="1"/>
</dbReference>
<feature type="region of interest" description="Disordered" evidence="1">
    <location>
        <begin position="251"/>
        <end position="274"/>
    </location>
</feature>
<comment type="caution">
    <text evidence="3">The sequence shown here is derived from an EMBL/GenBank/DDBJ whole genome shotgun (WGS) entry which is preliminary data.</text>
</comment>
<feature type="domain" description="UBA" evidence="2">
    <location>
        <begin position="569"/>
        <end position="609"/>
    </location>
</feature>
<dbReference type="InterPro" id="IPR009060">
    <property type="entry name" value="UBA-like_sf"/>
</dbReference>
<dbReference type="Gene3D" id="1.10.8.10">
    <property type="entry name" value="DNA helicase RuvA subunit, C-terminal domain"/>
    <property type="match status" value="1"/>
</dbReference>
<evidence type="ECO:0000313" key="3">
    <source>
        <dbReference type="EMBL" id="CAK9024389.1"/>
    </source>
</evidence>
<evidence type="ECO:0000313" key="4">
    <source>
        <dbReference type="Proteomes" id="UP001642484"/>
    </source>
</evidence>
<reference evidence="3 4" key="1">
    <citation type="submission" date="2024-02" db="EMBL/GenBank/DDBJ databases">
        <authorList>
            <person name="Chen Y."/>
            <person name="Shah S."/>
            <person name="Dougan E. K."/>
            <person name="Thang M."/>
            <person name="Chan C."/>
        </authorList>
    </citation>
    <scope>NUCLEOTIDE SEQUENCE [LARGE SCALE GENOMIC DNA]</scope>
</reference>
<dbReference type="SMART" id="SM00165">
    <property type="entry name" value="UBA"/>
    <property type="match status" value="1"/>
</dbReference>
<proteinExistence type="predicted"/>
<evidence type="ECO:0000259" key="2">
    <source>
        <dbReference type="PROSITE" id="PS50030"/>
    </source>
</evidence>
<accession>A0ABP0KC52</accession>
<feature type="region of interest" description="Disordered" evidence="1">
    <location>
        <begin position="1"/>
        <end position="41"/>
    </location>
</feature>
<name>A0ABP0KC52_9DINO</name>
<feature type="compositionally biased region" description="Basic and acidic residues" evidence="1">
    <location>
        <begin position="1"/>
        <end position="29"/>
    </location>
</feature>
<sequence length="734" mass="80664">MDRELQPTHRRDFVQLRIDRTHPATEPHRNRPRTPSQEAGRYRPVFLRVGQQTVRVPNFRSRDSAKCALCVPEARVFREIQSRRPQIIAAFQESPSESLTRVCSTGLRSEVSNVQWSHKGGGVFLAGDLQLSVQTGELLWREDGLKPLPDSMTRFEDFETIFGDASLQCGVVCRTQHRLWVHLVGRSFDLMEWSPSPLAAFKQGAGGPQEAPSSARCGRCGQSNGCWQCERCTMINCKLETSADSCVACGGPSPGGEESGPPLGPMGFGRGARRPKVQPVTEGVFLGERFSRPLDLYADEGPSLPDPESWLLDVLVPVLLELFPSDPEDRRLRYQLLLPEKVSSANDTEIRLLGFDHGVNPKEDQGVPLAQSKEEEQQAATWKEVLVSKTHEVVLVFNLVPHGRRFYRSLVFTSKSSLGLHNLPLDTPDAQKLPGAAGSFGEMRRQEGSLCIRRLNKELDKLGENYVSPRLLRGVVPSALLENYSFWEGEDGLLRGEPSDDQSTYFSKKLQIELQGGASPCTAVRFRITRLATAKFAPPTLPPEQREWRGLRPPELARGAVGSAARSAPVQEAEVLQLAELGFPLAACRLALQESGGSSARAAEWLFDEGNTSAIFAAVEAEDAAMAVDEDAQLQEALLQSEAMECDEAPRVAAGEPPRDEANAEVDGPNLLLLDLFAAEEGSQLASLCQLLLRIEDLSHVLAWAGSAWEEQARLSHTGSVRGVCLPVLETSNQ</sequence>
<dbReference type="InterPro" id="IPR015940">
    <property type="entry name" value="UBA"/>
</dbReference>
<organism evidence="3 4">
    <name type="scientific">Durusdinium trenchii</name>
    <dbReference type="NCBI Taxonomy" id="1381693"/>
    <lineage>
        <taxon>Eukaryota</taxon>
        <taxon>Sar</taxon>
        <taxon>Alveolata</taxon>
        <taxon>Dinophyceae</taxon>
        <taxon>Suessiales</taxon>
        <taxon>Symbiodiniaceae</taxon>
        <taxon>Durusdinium</taxon>
    </lineage>
</organism>
<protein>
    <recommendedName>
        <fullName evidence="2">UBA domain-containing protein</fullName>
    </recommendedName>
</protein>